<comment type="caution">
    <text evidence="9">The sequence shown here is derived from an EMBL/GenBank/DDBJ whole genome shotgun (WGS) entry which is preliminary data.</text>
</comment>
<comment type="similarity">
    <text evidence="2">Belongs to the universal ribosomal protein uS15 family.</text>
</comment>
<dbReference type="GO" id="GO:0003735">
    <property type="term" value="F:structural constituent of ribosome"/>
    <property type="evidence" value="ECO:0007669"/>
    <property type="project" value="TreeGrafter"/>
</dbReference>
<evidence type="ECO:0000256" key="3">
    <source>
        <dbReference type="ARBA" id="ARBA00022946"/>
    </source>
</evidence>
<keyword evidence="4" id="KW-0689">Ribosomal protein</keyword>
<evidence type="ECO:0000256" key="1">
    <source>
        <dbReference type="ARBA" id="ARBA00004173"/>
    </source>
</evidence>
<gene>
    <name evidence="9" type="ORF">FBUS_10282</name>
</gene>
<evidence type="ECO:0000313" key="10">
    <source>
        <dbReference type="Proteomes" id="UP000728185"/>
    </source>
</evidence>
<dbReference type="OrthoDB" id="441444at2759"/>
<evidence type="ECO:0000256" key="6">
    <source>
        <dbReference type="ARBA" id="ARBA00023274"/>
    </source>
</evidence>
<proteinExistence type="inferred from homology"/>
<protein>
    <recommendedName>
        <fullName evidence="7">Small ribosomal subunit protein uS15m</fullName>
    </recommendedName>
    <alternativeName>
        <fullName evidence="8">28S ribosomal protein S15, mitochondrial</fullName>
    </alternativeName>
</protein>
<evidence type="ECO:0000256" key="7">
    <source>
        <dbReference type="ARBA" id="ARBA00035249"/>
    </source>
</evidence>
<evidence type="ECO:0000256" key="5">
    <source>
        <dbReference type="ARBA" id="ARBA00023128"/>
    </source>
</evidence>
<dbReference type="InterPro" id="IPR009068">
    <property type="entry name" value="uS15_NS1_RNA-bd_sf"/>
</dbReference>
<sequence length="280" mass="32985">MPSRMQSRNSPGLPSMFTYSALTIIWDSLNADVQKAFSAEYGQTAKEFEEQLNEKLRELGYHPTDISTGAEVVRMTIKIRQKKWMIQKHPRNVKLFRATRALVHARWRTLRLLRATNMPEFLRLCKALNITGYLHRNPFDYPTTDPTVLRKQTVREECHRARLLKLANCKLSLSTAEQSFYKRKQEKLEKLLDQLATLELSATAEDPSNKKSEGTETTRRERAKLLLQQLFDETIETRQNEVLRPVQEDELSWYKREQHVREKYLAKEAEKAEKQLRKKH</sequence>
<evidence type="ECO:0000256" key="8">
    <source>
        <dbReference type="ARBA" id="ARBA00035528"/>
    </source>
</evidence>
<dbReference type="Proteomes" id="UP000728185">
    <property type="component" value="Unassembled WGS sequence"/>
</dbReference>
<dbReference type="PANTHER" id="PTHR46685:SF1">
    <property type="entry name" value="SMALL RIBOSOMAL SUBUNIT PROTEIN US15M"/>
    <property type="match status" value="1"/>
</dbReference>
<name>A0A8E0S311_9TREM</name>
<organism evidence="9 10">
    <name type="scientific">Fasciolopsis buskii</name>
    <dbReference type="NCBI Taxonomy" id="27845"/>
    <lineage>
        <taxon>Eukaryota</taxon>
        <taxon>Metazoa</taxon>
        <taxon>Spiralia</taxon>
        <taxon>Lophotrochozoa</taxon>
        <taxon>Platyhelminthes</taxon>
        <taxon>Trematoda</taxon>
        <taxon>Digenea</taxon>
        <taxon>Plagiorchiida</taxon>
        <taxon>Echinostomata</taxon>
        <taxon>Echinostomatoidea</taxon>
        <taxon>Fasciolidae</taxon>
        <taxon>Fasciolopsis</taxon>
    </lineage>
</organism>
<keyword evidence="6" id="KW-0687">Ribonucleoprotein</keyword>
<keyword evidence="10" id="KW-1185">Reference proteome</keyword>
<reference evidence="9" key="1">
    <citation type="submission" date="2019-05" db="EMBL/GenBank/DDBJ databases">
        <title>Annotation for the trematode Fasciolopsis buski.</title>
        <authorList>
            <person name="Choi Y.-J."/>
        </authorList>
    </citation>
    <scope>NUCLEOTIDE SEQUENCE</scope>
    <source>
        <strain evidence="9">HT</strain>
        <tissue evidence="9">Whole worm</tissue>
    </source>
</reference>
<dbReference type="PANTHER" id="PTHR46685">
    <property type="entry name" value="28S RIBOSOMAL PROTEIN S15, MITOCHONDRIAL"/>
    <property type="match status" value="1"/>
</dbReference>
<evidence type="ECO:0000256" key="4">
    <source>
        <dbReference type="ARBA" id="ARBA00022980"/>
    </source>
</evidence>
<comment type="subcellular location">
    <subcellularLocation>
        <location evidence="1">Mitochondrion</location>
    </subcellularLocation>
</comment>
<dbReference type="SUPFAM" id="SSF47060">
    <property type="entry name" value="S15/NS1 RNA-binding domain"/>
    <property type="match status" value="1"/>
</dbReference>
<dbReference type="GO" id="GO:0005763">
    <property type="term" value="C:mitochondrial small ribosomal subunit"/>
    <property type="evidence" value="ECO:0007669"/>
    <property type="project" value="TreeGrafter"/>
</dbReference>
<dbReference type="Gene3D" id="1.10.287.10">
    <property type="entry name" value="S15/NS1, RNA-binding"/>
    <property type="match status" value="1"/>
</dbReference>
<keyword evidence="3" id="KW-0809">Transit peptide</keyword>
<accession>A0A8E0S311</accession>
<keyword evidence="5" id="KW-0496">Mitochondrion</keyword>
<dbReference type="EMBL" id="LUCM01000666">
    <property type="protein sequence ID" value="KAA0200227.1"/>
    <property type="molecule type" value="Genomic_DNA"/>
</dbReference>
<dbReference type="InterPro" id="IPR052137">
    <property type="entry name" value="uS15_ribosomal"/>
</dbReference>
<dbReference type="GO" id="GO:0003723">
    <property type="term" value="F:RNA binding"/>
    <property type="evidence" value="ECO:0007669"/>
    <property type="project" value="TreeGrafter"/>
</dbReference>
<dbReference type="AlphaFoldDB" id="A0A8E0S311"/>
<dbReference type="GO" id="GO:0032543">
    <property type="term" value="P:mitochondrial translation"/>
    <property type="evidence" value="ECO:0007669"/>
    <property type="project" value="TreeGrafter"/>
</dbReference>
<evidence type="ECO:0000256" key="2">
    <source>
        <dbReference type="ARBA" id="ARBA00008434"/>
    </source>
</evidence>
<evidence type="ECO:0000313" key="9">
    <source>
        <dbReference type="EMBL" id="KAA0200227.1"/>
    </source>
</evidence>